<evidence type="ECO:0000256" key="2">
    <source>
        <dbReference type="ARBA" id="ARBA00022475"/>
    </source>
</evidence>
<evidence type="ECO:0000256" key="3">
    <source>
        <dbReference type="ARBA" id="ARBA00022676"/>
    </source>
</evidence>
<dbReference type="Gene3D" id="3.90.550.10">
    <property type="entry name" value="Spore Coat Polysaccharide Biosynthesis Protein SpsA, Chain A"/>
    <property type="match status" value="1"/>
</dbReference>
<dbReference type="Pfam" id="PF00535">
    <property type="entry name" value="Glycos_transf_2"/>
    <property type="match status" value="1"/>
</dbReference>
<protein>
    <recommendedName>
        <fullName evidence="9">4,4'-diaponeurosporenoate glycosyltransferase</fullName>
    </recommendedName>
</protein>
<keyword evidence="4 12" id="KW-0808">Transferase</keyword>
<dbReference type="GO" id="GO:0016757">
    <property type="term" value="F:glycosyltransferase activity"/>
    <property type="evidence" value="ECO:0007669"/>
    <property type="project" value="UniProtKB-KW"/>
</dbReference>
<evidence type="ECO:0000259" key="11">
    <source>
        <dbReference type="Pfam" id="PF00535"/>
    </source>
</evidence>
<dbReference type="EMBL" id="JBHSBN010000010">
    <property type="protein sequence ID" value="MFC4107613.1"/>
    <property type="molecule type" value="Genomic_DNA"/>
</dbReference>
<proteinExistence type="inferred from homology"/>
<gene>
    <name evidence="12" type="ORF">ACFOX0_16995</name>
</gene>
<keyword evidence="13" id="KW-1185">Reference proteome</keyword>
<evidence type="ECO:0000313" key="12">
    <source>
        <dbReference type="EMBL" id="MFC4107613.1"/>
    </source>
</evidence>
<dbReference type="PANTHER" id="PTHR43646">
    <property type="entry name" value="GLYCOSYLTRANSFERASE"/>
    <property type="match status" value="1"/>
</dbReference>
<dbReference type="InterPro" id="IPR001173">
    <property type="entry name" value="Glyco_trans_2-like"/>
</dbReference>
<name>A0ABV8KNH6_9ACTN</name>
<evidence type="ECO:0000256" key="7">
    <source>
        <dbReference type="ARBA" id="ARBA00037904"/>
    </source>
</evidence>
<keyword evidence="2" id="KW-1003">Cell membrane</keyword>
<evidence type="ECO:0000256" key="1">
    <source>
        <dbReference type="ARBA" id="ARBA00004236"/>
    </source>
</evidence>
<evidence type="ECO:0000256" key="4">
    <source>
        <dbReference type="ARBA" id="ARBA00022679"/>
    </source>
</evidence>
<feature type="transmembrane region" description="Helical" evidence="10">
    <location>
        <begin position="296"/>
        <end position="323"/>
    </location>
</feature>
<comment type="pathway">
    <text evidence="7">Carotenoid biosynthesis; staphyloxanthin biosynthesis; staphyloxanthin from farnesyl diphosphate: step 4/5.</text>
</comment>
<dbReference type="Proteomes" id="UP001595868">
    <property type="component" value="Unassembled WGS sequence"/>
</dbReference>
<comment type="similarity">
    <text evidence="8">Belongs to the glycosyltransferase 2 family. CrtQ subfamily.</text>
</comment>
<keyword evidence="5 10" id="KW-0472">Membrane</keyword>
<dbReference type="RefSeq" id="WP_377546746.1">
    <property type="nucleotide sequence ID" value="NZ_JBHSBN010000010.1"/>
</dbReference>
<dbReference type="InterPro" id="IPR029044">
    <property type="entry name" value="Nucleotide-diphossugar_trans"/>
</dbReference>
<dbReference type="PANTHER" id="PTHR43646:SF2">
    <property type="entry name" value="GLYCOSYLTRANSFERASE 2-LIKE DOMAIN-CONTAINING PROTEIN"/>
    <property type="match status" value="1"/>
</dbReference>
<evidence type="ECO:0000256" key="9">
    <source>
        <dbReference type="ARBA" id="ARBA00040345"/>
    </source>
</evidence>
<dbReference type="SUPFAM" id="SSF53448">
    <property type="entry name" value="Nucleotide-diphospho-sugar transferases"/>
    <property type="match status" value="1"/>
</dbReference>
<reference evidence="13" key="1">
    <citation type="journal article" date="2019" name="Int. J. Syst. Evol. Microbiol.">
        <title>The Global Catalogue of Microorganisms (GCM) 10K type strain sequencing project: providing services to taxonomists for standard genome sequencing and annotation.</title>
        <authorList>
            <consortium name="The Broad Institute Genomics Platform"/>
            <consortium name="The Broad Institute Genome Sequencing Center for Infectious Disease"/>
            <person name="Wu L."/>
            <person name="Ma J."/>
        </authorList>
    </citation>
    <scope>NUCLEOTIDE SEQUENCE [LARGE SCALE GENOMIC DNA]</scope>
    <source>
        <strain evidence="13">2902at01</strain>
    </source>
</reference>
<feature type="transmembrane region" description="Helical" evidence="10">
    <location>
        <begin position="246"/>
        <end position="275"/>
    </location>
</feature>
<evidence type="ECO:0000256" key="6">
    <source>
        <dbReference type="ARBA" id="ARBA00037281"/>
    </source>
</evidence>
<dbReference type="CDD" id="cd00761">
    <property type="entry name" value="Glyco_tranf_GTA_type"/>
    <property type="match status" value="1"/>
</dbReference>
<organism evidence="12 13">
    <name type="scientific">Micromonospora zhanjiangensis</name>
    <dbReference type="NCBI Taxonomy" id="1522057"/>
    <lineage>
        <taxon>Bacteria</taxon>
        <taxon>Bacillati</taxon>
        <taxon>Actinomycetota</taxon>
        <taxon>Actinomycetes</taxon>
        <taxon>Micromonosporales</taxon>
        <taxon>Micromonosporaceae</taxon>
        <taxon>Micromonospora</taxon>
    </lineage>
</organism>
<evidence type="ECO:0000256" key="10">
    <source>
        <dbReference type="SAM" id="Phobius"/>
    </source>
</evidence>
<accession>A0ABV8KNH6</accession>
<sequence length="346" mass="37429">MLSRNPLVSVVVPNYNYSRSLPACIRAIQAQDYEPIEIIVVDDCSTDGSAQIARDLGVRVLSTGVNGGVAVARNTGAAAARGEVLLFVDSDVAIPPHTVSRSVRLLAEDPTVGAACGMYEPEPLMGGGLVQECRALQAYHWRMSAEGTVSFLFSAICAMRTEVFRDVGPFNPRLRQTEEVDYGFRLSQRYRVVLTAQIRGRHDEDDRLGPLLRKLFHRGRLRIPLYSRMRRFPRGFETASRAGSSVAALAAALSLPLVAVVGPAGLALPVALVALSIYGDRDTYAFVRRRRGTAFLLPYTGVSLLVNMAIAAGGAAGVLQALVSPAFRTLYDEQQTRQPAPIGDLS</sequence>
<comment type="subcellular location">
    <subcellularLocation>
        <location evidence="1">Cell membrane</location>
    </subcellularLocation>
</comment>
<comment type="caution">
    <text evidence="12">The sequence shown here is derived from an EMBL/GenBank/DDBJ whole genome shotgun (WGS) entry which is preliminary data.</text>
</comment>
<evidence type="ECO:0000256" key="8">
    <source>
        <dbReference type="ARBA" id="ARBA00038120"/>
    </source>
</evidence>
<evidence type="ECO:0000256" key="5">
    <source>
        <dbReference type="ARBA" id="ARBA00023136"/>
    </source>
</evidence>
<feature type="domain" description="Glycosyltransferase 2-like" evidence="11">
    <location>
        <begin position="9"/>
        <end position="121"/>
    </location>
</feature>
<keyword evidence="10" id="KW-1133">Transmembrane helix</keyword>
<keyword evidence="10" id="KW-0812">Transmembrane</keyword>
<keyword evidence="3 12" id="KW-0328">Glycosyltransferase</keyword>
<comment type="function">
    <text evidence="6">Catalyzes the glycosylation of 4,4'-diaponeurosporenoate, i.e. the esterification of glucose at the C1'' position with the carboxyl group of 4,4'-diaponeurosporenic acid, to form glycosyl-4,4'-diaponeurosporenoate. This is a step in the biosynthesis of staphyloxanthin, an orange pigment present in most staphylococci strains.</text>
</comment>
<evidence type="ECO:0000313" key="13">
    <source>
        <dbReference type="Proteomes" id="UP001595868"/>
    </source>
</evidence>